<dbReference type="EMBL" id="CABVLZ010000002">
    <property type="protein sequence ID" value="VVU94710.1"/>
    <property type="molecule type" value="Genomic_DNA"/>
</dbReference>
<accession>A0A5E8CM12</accession>
<dbReference type="AlphaFoldDB" id="A0A5E8CM12"/>
<sequence>MLFIKSINVDRIKYILNFNAVKFSNNIITLKIKNKIKELDFNLIIDFIKEHKLENKYSNNYKMSKNKLILFIKNKLDEIQKTKNECQKSIIVIELFRIIFFNKYFLDENDKFKETVIARLEFFISHNETQELAFLNLYFLIFCVNHFNSNTYVKIKQYSNLNDDLDFMLDNM</sequence>
<organism evidence="1">
    <name type="scientific">seawater metagenome</name>
    <dbReference type="NCBI Taxonomy" id="1561972"/>
    <lineage>
        <taxon>unclassified sequences</taxon>
        <taxon>metagenomes</taxon>
        <taxon>ecological metagenomes</taxon>
    </lineage>
</organism>
<reference evidence="1" key="1">
    <citation type="submission" date="2019-09" db="EMBL/GenBank/DDBJ databases">
        <authorList>
            <person name="Needham M D."/>
        </authorList>
    </citation>
    <scope>NUCLEOTIDE SEQUENCE</scope>
</reference>
<name>A0A5E8CM12_9ZZZZ</name>
<evidence type="ECO:0000313" key="1">
    <source>
        <dbReference type="EMBL" id="VVU94710.1"/>
    </source>
</evidence>
<protein>
    <submittedName>
        <fullName evidence="1">Uncharacterized protein</fullName>
    </submittedName>
</protein>
<proteinExistence type="predicted"/>
<gene>
    <name evidence="1" type="ORF">CPAV1605_435</name>
</gene>